<feature type="domain" description="Dynamin-like GTPase OPA1 C-terminal" evidence="1">
    <location>
        <begin position="2"/>
        <end position="77"/>
    </location>
</feature>
<comment type="caution">
    <text evidence="2">The sequence shown here is derived from an EMBL/GenBank/DDBJ whole genome shotgun (WGS) entry which is preliminary data.</text>
</comment>
<feature type="non-terminal residue" evidence="2">
    <location>
        <position position="277"/>
    </location>
</feature>
<gene>
    <name evidence="2" type="ORF">KXQ929_LOCUS16112</name>
</gene>
<name>A0A819AAV3_9BILA</name>
<evidence type="ECO:0000259" key="1">
    <source>
        <dbReference type="Pfam" id="PF19434"/>
    </source>
</evidence>
<dbReference type="Pfam" id="PF19434">
    <property type="entry name" value="OPA1_C"/>
    <property type="match status" value="2"/>
</dbReference>
<accession>A0A819AAV3</accession>
<evidence type="ECO:0000313" key="2">
    <source>
        <dbReference type="EMBL" id="CAF3784747.1"/>
    </source>
</evidence>
<dbReference type="EMBL" id="CAJOBB010000960">
    <property type="protein sequence ID" value="CAF3784747.1"/>
    <property type="molecule type" value="Genomic_DNA"/>
</dbReference>
<sequence length="277" mass="33054">NIGHDVLLDEFQGLIEREQKSRSHDPITNDLKMQVVQACRTRHQWDTKALDSLRVIQTQALQDRNVPDKQQWETAANSWSKLFTFQGSTIEEKNRQQCVKELQKLLLNRQQLDKTTKHNYTFRSILDYDELTTVKKNLQAQKVDVSNDFISDLWQRVYKIHFLKRNLSTCLDCRRFFYYYQKGLSDQGLDCHEVVFFWRLKRMIEITSNAIRQQISNIETRRLEREVKEILDDFNTDETLKANLLKGKRVDLAEELKRVRQVQEKLEEFIVALNTEK</sequence>
<proteinExistence type="predicted"/>
<reference evidence="2" key="1">
    <citation type="submission" date="2021-02" db="EMBL/GenBank/DDBJ databases">
        <authorList>
            <person name="Nowell W R."/>
        </authorList>
    </citation>
    <scope>NUCLEOTIDE SEQUENCE</scope>
</reference>
<organism evidence="2 3">
    <name type="scientific">Adineta steineri</name>
    <dbReference type="NCBI Taxonomy" id="433720"/>
    <lineage>
        <taxon>Eukaryota</taxon>
        <taxon>Metazoa</taxon>
        <taxon>Spiralia</taxon>
        <taxon>Gnathifera</taxon>
        <taxon>Rotifera</taxon>
        <taxon>Eurotatoria</taxon>
        <taxon>Bdelloidea</taxon>
        <taxon>Adinetida</taxon>
        <taxon>Adinetidae</taxon>
        <taxon>Adineta</taxon>
    </lineage>
</organism>
<protein>
    <recommendedName>
        <fullName evidence="1">Dynamin-like GTPase OPA1 C-terminal domain-containing protein</fullName>
    </recommendedName>
</protein>
<feature type="domain" description="Dynamin-like GTPase OPA1 C-terminal" evidence="1">
    <location>
        <begin position="78"/>
        <end position="277"/>
    </location>
</feature>
<evidence type="ECO:0000313" key="3">
    <source>
        <dbReference type="Proteomes" id="UP000663868"/>
    </source>
</evidence>
<dbReference type="InterPro" id="IPR045817">
    <property type="entry name" value="OPA1_C"/>
</dbReference>
<dbReference type="Proteomes" id="UP000663868">
    <property type="component" value="Unassembled WGS sequence"/>
</dbReference>
<dbReference type="AlphaFoldDB" id="A0A819AAV3"/>